<comment type="catalytic activity">
    <reaction evidence="7">
        <text>L-aspartate + NH4(+) + ATP = L-asparagine + AMP + diphosphate + H(+)</text>
        <dbReference type="Rhea" id="RHEA:11372"/>
        <dbReference type="ChEBI" id="CHEBI:15378"/>
        <dbReference type="ChEBI" id="CHEBI:28938"/>
        <dbReference type="ChEBI" id="CHEBI:29991"/>
        <dbReference type="ChEBI" id="CHEBI:30616"/>
        <dbReference type="ChEBI" id="CHEBI:33019"/>
        <dbReference type="ChEBI" id="CHEBI:58048"/>
        <dbReference type="ChEBI" id="CHEBI:456215"/>
        <dbReference type="EC" id="6.3.1.1"/>
    </reaction>
</comment>
<evidence type="ECO:0000313" key="10">
    <source>
        <dbReference type="EMBL" id="TXB66893.1"/>
    </source>
</evidence>
<evidence type="ECO:0000256" key="6">
    <source>
        <dbReference type="ARBA" id="ARBA00022888"/>
    </source>
</evidence>
<evidence type="ECO:0000259" key="9">
    <source>
        <dbReference type="PROSITE" id="PS50862"/>
    </source>
</evidence>
<name>A0A5C6RXJ8_9FLAO</name>
<dbReference type="HAMAP" id="MF_00555">
    <property type="entry name" value="AsnA"/>
    <property type="match status" value="1"/>
</dbReference>
<dbReference type="GO" id="GO:0005524">
    <property type="term" value="F:ATP binding"/>
    <property type="evidence" value="ECO:0007669"/>
    <property type="project" value="UniProtKB-UniRule"/>
</dbReference>
<dbReference type="GO" id="GO:0005829">
    <property type="term" value="C:cytosol"/>
    <property type="evidence" value="ECO:0007669"/>
    <property type="project" value="TreeGrafter"/>
</dbReference>
<comment type="similarity">
    <text evidence="7">Belongs to the class-II aminoacyl-tRNA synthetase family. AsnA subfamily.</text>
</comment>
<dbReference type="AlphaFoldDB" id="A0A5C6RXJ8"/>
<dbReference type="EC" id="6.3.1.1" evidence="7 8"/>
<keyword evidence="5 7" id="KW-0067">ATP-binding</keyword>
<dbReference type="SUPFAM" id="SSF55681">
    <property type="entry name" value="Class II aaRS and biotin synthetases"/>
    <property type="match status" value="1"/>
</dbReference>
<evidence type="ECO:0000256" key="8">
    <source>
        <dbReference type="NCBIfam" id="TIGR00669"/>
    </source>
</evidence>
<organism evidence="10 11">
    <name type="scientific">Vicingus serpentipes</name>
    <dbReference type="NCBI Taxonomy" id="1926625"/>
    <lineage>
        <taxon>Bacteria</taxon>
        <taxon>Pseudomonadati</taxon>
        <taxon>Bacteroidota</taxon>
        <taxon>Flavobacteriia</taxon>
        <taxon>Flavobacteriales</taxon>
        <taxon>Vicingaceae</taxon>
        <taxon>Vicingus</taxon>
    </lineage>
</organism>
<keyword evidence="1 7" id="KW-0963">Cytoplasm</keyword>
<dbReference type="OrthoDB" id="9766088at2"/>
<accession>A0A5C6RXJ8</accession>
<dbReference type="PANTHER" id="PTHR30073">
    <property type="entry name" value="ASPARTATE--AMMONIA LIGASE"/>
    <property type="match status" value="1"/>
</dbReference>
<dbReference type="NCBIfam" id="TIGR00669">
    <property type="entry name" value="asnA"/>
    <property type="match status" value="1"/>
</dbReference>
<dbReference type="PROSITE" id="PS50862">
    <property type="entry name" value="AA_TRNA_LIGASE_II"/>
    <property type="match status" value="1"/>
</dbReference>
<sequence length="345" mass="39525">MSELILPKDYKPALDVETTEKAIKKIKDYFQVAIADELLLRRVTAPIIVLRGTGINDDLNGIERPVSFPIKGMDEQKAEVVHSLAKWKRLKLADLKLETGRGIYTDMNALRPDEELGSLHSIYVDQWDWEKTIDQKDRTIDYLKETVEKIFNVYKRTEEHLTKEYPEIKQTLPSKITFVYAEDLLREYPELTVKQRETEAAKKYGAVFIIGIGGKLSNGEPHDGRAPDYDDWTTETKEGYYGLNGDIVFWNPTIERAFEVSSMGIRVDKKALLKQLEISGEESRKEFLFHKLLLNDQLPYTIGGGIGQSRTCMYLLQKAHVGEVQASIWPKSMKEICSYSGIKLL</sequence>
<dbReference type="InterPro" id="IPR045864">
    <property type="entry name" value="aa-tRNA-synth_II/BPL/LPL"/>
</dbReference>
<evidence type="ECO:0000256" key="2">
    <source>
        <dbReference type="ARBA" id="ARBA00022598"/>
    </source>
</evidence>
<keyword evidence="11" id="KW-1185">Reference proteome</keyword>
<keyword evidence="3 7" id="KW-0028">Amino-acid biosynthesis</keyword>
<evidence type="ECO:0000313" key="11">
    <source>
        <dbReference type="Proteomes" id="UP000321721"/>
    </source>
</evidence>
<gene>
    <name evidence="7" type="primary">asnA</name>
    <name evidence="10" type="ORF">FRY74_01550</name>
</gene>
<dbReference type="UniPathway" id="UPA00134">
    <property type="reaction ID" value="UER00194"/>
</dbReference>
<proteinExistence type="inferred from homology"/>
<dbReference type="GO" id="GO:0070981">
    <property type="term" value="P:L-asparagine biosynthetic process"/>
    <property type="evidence" value="ECO:0007669"/>
    <property type="project" value="UniProtKB-UniRule"/>
</dbReference>
<dbReference type="InterPro" id="IPR004618">
    <property type="entry name" value="AsnA"/>
</dbReference>
<evidence type="ECO:0000256" key="5">
    <source>
        <dbReference type="ARBA" id="ARBA00022840"/>
    </source>
</evidence>
<evidence type="ECO:0000256" key="7">
    <source>
        <dbReference type="HAMAP-Rule" id="MF_00555"/>
    </source>
</evidence>
<comment type="subcellular location">
    <subcellularLocation>
        <location evidence="7">Cytoplasm</location>
    </subcellularLocation>
</comment>
<feature type="domain" description="Aminoacyl-transfer RNA synthetases class-II family profile" evidence="9">
    <location>
        <begin position="103"/>
        <end position="330"/>
    </location>
</feature>
<dbReference type="Gene3D" id="3.30.930.10">
    <property type="entry name" value="Bira Bifunctional Protein, Domain 2"/>
    <property type="match status" value="1"/>
</dbReference>
<keyword evidence="4 7" id="KW-0547">Nucleotide-binding</keyword>
<evidence type="ECO:0000256" key="4">
    <source>
        <dbReference type="ARBA" id="ARBA00022741"/>
    </source>
</evidence>
<dbReference type="Proteomes" id="UP000321721">
    <property type="component" value="Unassembled WGS sequence"/>
</dbReference>
<reference evidence="10 11" key="1">
    <citation type="submission" date="2019-08" db="EMBL/GenBank/DDBJ databases">
        <title>Genome of Vicingus serpentipes NCIMB 15042.</title>
        <authorList>
            <person name="Bowman J.P."/>
        </authorList>
    </citation>
    <scope>NUCLEOTIDE SEQUENCE [LARGE SCALE GENOMIC DNA]</scope>
    <source>
        <strain evidence="10 11">NCIMB 15042</strain>
    </source>
</reference>
<dbReference type="GO" id="GO:0004071">
    <property type="term" value="F:aspartate-ammonia ligase activity"/>
    <property type="evidence" value="ECO:0007669"/>
    <property type="project" value="UniProtKB-UniRule"/>
</dbReference>
<evidence type="ECO:0000256" key="3">
    <source>
        <dbReference type="ARBA" id="ARBA00022605"/>
    </source>
</evidence>
<protein>
    <recommendedName>
        <fullName evidence="7 8">Aspartate--ammonia ligase</fullName>
        <ecNumber evidence="7 8">6.3.1.1</ecNumber>
    </recommendedName>
    <alternativeName>
        <fullName evidence="7">Asparagine synthetase A</fullName>
    </alternativeName>
</protein>
<dbReference type="RefSeq" id="WP_147097929.1">
    <property type="nucleotide sequence ID" value="NZ_VOOS01000001.1"/>
</dbReference>
<dbReference type="EMBL" id="VOOS01000001">
    <property type="protein sequence ID" value="TXB66893.1"/>
    <property type="molecule type" value="Genomic_DNA"/>
</dbReference>
<keyword evidence="6 7" id="KW-0061">Asparagine biosynthesis</keyword>
<evidence type="ECO:0000256" key="1">
    <source>
        <dbReference type="ARBA" id="ARBA00022490"/>
    </source>
</evidence>
<dbReference type="PANTHER" id="PTHR30073:SF5">
    <property type="entry name" value="ASPARTATE--AMMONIA LIGASE"/>
    <property type="match status" value="1"/>
</dbReference>
<comment type="pathway">
    <text evidence="7">Amino-acid biosynthesis; L-asparagine biosynthesis; L-asparagine from L-aspartate (ammonia route): step 1/1.</text>
</comment>
<comment type="caution">
    <text evidence="10">The sequence shown here is derived from an EMBL/GenBank/DDBJ whole genome shotgun (WGS) entry which is preliminary data.</text>
</comment>
<dbReference type="PIRSF" id="PIRSF001555">
    <property type="entry name" value="Asp_ammon_ligase"/>
    <property type="match status" value="1"/>
</dbReference>
<dbReference type="Pfam" id="PF03590">
    <property type="entry name" value="AsnA"/>
    <property type="match status" value="1"/>
</dbReference>
<keyword evidence="2 7" id="KW-0436">Ligase</keyword>
<dbReference type="InterPro" id="IPR006195">
    <property type="entry name" value="aa-tRNA-synth_II"/>
</dbReference>